<evidence type="ECO:0000313" key="1">
    <source>
        <dbReference type="EMBL" id="KAJ8334918.1"/>
    </source>
</evidence>
<reference evidence="1" key="1">
    <citation type="journal article" date="2023" name="Science">
        <title>Genome structures resolve the early diversification of teleost fishes.</title>
        <authorList>
            <person name="Parey E."/>
            <person name="Louis A."/>
            <person name="Montfort J."/>
            <person name="Bouchez O."/>
            <person name="Roques C."/>
            <person name="Iampietro C."/>
            <person name="Lluch J."/>
            <person name="Castinel A."/>
            <person name="Donnadieu C."/>
            <person name="Desvignes T."/>
            <person name="Floi Bucao C."/>
            <person name="Jouanno E."/>
            <person name="Wen M."/>
            <person name="Mejri S."/>
            <person name="Dirks R."/>
            <person name="Jansen H."/>
            <person name="Henkel C."/>
            <person name="Chen W.J."/>
            <person name="Zahm M."/>
            <person name="Cabau C."/>
            <person name="Klopp C."/>
            <person name="Thompson A.W."/>
            <person name="Robinson-Rechavi M."/>
            <person name="Braasch I."/>
            <person name="Lecointre G."/>
            <person name="Bobe J."/>
            <person name="Postlethwait J.H."/>
            <person name="Berthelot C."/>
            <person name="Roest Crollius H."/>
            <person name="Guiguen Y."/>
        </authorList>
    </citation>
    <scope>NUCLEOTIDE SEQUENCE</scope>
    <source>
        <strain evidence="1">WJC10195</strain>
    </source>
</reference>
<comment type="caution">
    <text evidence="1">The sequence shown here is derived from an EMBL/GenBank/DDBJ whole genome shotgun (WGS) entry which is preliminary data.</text>
</comment>
<dbReference type="AlphaFoldDB" id="A0A9Q1IAT2"/>
<proteinExistence type="predicted"/>
<keyword evidence="2" id="KW-1185">Reference proteome</keyword>
<name>A0A9Q1IAT2_SYNKA</name>
<protein>
    <submittedName>
        <fullName evidence="1">Uncharacterized protein</fullName>
    </submittedName>
</protein>
<sequence length="70" mass="7255">MHQGLDVILGRRGGASASDCVWRGRGRSFMFGPFSSRGGGQRGPSPQAFSAALPLIPSMLCEGPHSPCGP</sequence>
<organism evidence="1 2">
    <name type="scientific">Synaphobranchus kaupii</name>
    <name type="common">Kaup's arrowtooth eel</name>
    <dbReference type="NCBI Taxonomy" id="118154"/>
    <lineage>
        <taxon>Eukaryota</taxon>
        <taxon>Metazoa</taxon>
        <taxon>Chordata</taxon>
        <taxon>Craniata</taxon>
        <taxon>Vertebrata</taxon>
        <taxon>Euteleostomi</taxon>
        <taxon>Actinopterygii</taxon>
        <taxon>Neopterygii</taxon>
        <taxon>Teleostei</taxon>
        <taxon>Anguilliformes</taxon>
        <taxon>Synaphobranchidae</taxon>
        <taxon>Synaphobranchus</taxon>
    </lineage>
</organism>
<dbReference type="Proteomes" id="UP001152622">
    <property type="component" value="Chromosome 21"/>
</dbReference>
<evidence type="ECO:0000313" key="2">
    <source>
        <dbReference type="Proteomes" id="UP001152622"/>
    </source>
</evidence>
<accession>A0A9Q1IAT2</accession>
<gene>
    <name evidence="1" type="ORF">SKAU_G00405570</name>
</gene>
<dbReference type="EMBL" id="JAINUF010000021">
    <property type="protein sequence ID" value="KAJ8334918.1"/>
    <property type="molecule type" value="Genomic_DNA"/>
</dbReference>